<dbReference type="STRING" id="568069.A0A1J1IWU4"/>
<evidence type="ECO:0000256" key="6">
    <source>
        <dbReference type="ARBA" id="ARBA00022737"/>
    </source>
</evidence>
<dbReference type="PANTHER" id="PTHR24351">
    <property type="entry name" value="RIBOSOMAL PROTEIN S6 KINASE"/>
    <property type="match status" value="1"/>
</dbReference>
<dbReference type="SMART" id="SM00133">
    <property type="entry name" value="S_TK_X"/>
    <property type="match status" value="1"/>
</dbReference>
<evidence type="ECO:0000256" key="3">
    <source>
        <dbReference type="ARBA" id="ARBA00022527"/>
    </source>
</evidence>
<dbReference type="Proteomes" id="UP000183832">
    <property type="component" value="Unassembled WGS sequence"/>
</dbReference>
<feature type="compositionally biased region" description="Polar residues" evidence="13">
    <location>
        <begin position="312"/>
        <end position="325"/>
    </location>
</feature>
<keyword evidence="9 12" id="KW-0067">ATP-binding</keyword>
<dbReference type="GO" id="GO:0005524">
    <property type="term" value="F:ATP binding"/>
    <property type="evidence" value="ECO:0007669"/>
    <property type="project" value="UniProtKB-UniRule"/>
</dbReference>
<feature type="compositionally biased region" description="Basic and acidic residues" evidence="13">
    <location>
        <begin position="669"/>
        <end position="679"/>
    </location>
</feature>
<evidence type="ECO:0000256" key="7">
    <source>
        <dbReference type="ARBA" id="ARBA00022741"/>
    </source>
</evidence>
<accession>A0A1J1IWU4</accession>
<evidence type="ECO:0000256" key="4">
    <source>
        <dbReference type="ARBA" id="ARBA00022553"/>
    </source>
</evidence>
<dbReference type="PROSITE" id="PS51285">
    <property type="entry name" value="AGC_KINASE_CTER"/>
    <property type="match status" value="1"/>
</dbReference>
<evidence type="ECO:0000256" key="1">
    <source>
        <dbReference type="ARBA" id="ARBA00001946"/>
    </source>
</evidence>
<comment type="catalytic activity">
    <reaction evidence="11">
        <text>L-seryl-[protein] + ATP = O-phospho-L-seryl-[protein] + ADP + H(+)</text>
        <dbReference type="Rhea" id="RHEA:17989"/>
        <dbReference type="Rhea" id="RHEA-COMP:9863"/>
        <dbReference type="Rhea" id="RHEA-COMP:11604"/>
        <dbReference type="ChEBI" id="CHEBI:15378"/>
        <dbReference type="ChEBI" id="CHEBI:29999"/>
        <dbReference type="ChEBI" id="CHEBI:30616"/>
        <dbReference type="ChEBI" id="CHEBI:83421"/>
        <dbReference type="ChEBI" id="CHEBI:456216"/>
        <dbReference type="EC" id="2.7.11.1"/>
    </reaction>
</comment>
<keyword evidence="17" id="KW-1185">Reference proteome</keyword>
<dbReference type="SUPFAM" id="SSF56112">
    <property type="entry name" value="Protein kinase-like (PK-like)"/>
    <property type="match status" value="2"/>
</dbReference>
<evidence type="ECO:0000256" key="8">
    <source>
        <dbReference type="ARBA" id="ARBA00022777"/>
    </source>
</evidence>
<evidence type="ECO:0000256" key="13">
    <source>
        <dbReference type="SAM" id="MobiDB-lite"/>
    </source>
</evidence>
<dbReference type="AlphaFoldDB" id="A0A1J1IWU4"/>
<dbReference type="EMBL" id="CVRI01000059">
    <property type="protein sequence ID" value="CRL03025.1"/>
    <property type="molecule type" value="Genomic_DNA"/>
</dbReference>
<dbReference type="InterPro" id="IPR011009">
    <property type="entry name" value="Kinase-like_dom_sf"/>
</dbReference>
<feature type="region of interest" description="Disordered" evidence="13">
    <location>
        <begin position="669"/>
        <end position="698"/>
    </location>
</feature>
<feature type="compositionally biased region" description="Basic and acidic residues" evidence="13">
    <location>
        <begin position="42"/>
        <end position="59"/>
    </location>
</feature>
<feature type="region of interest" description="Disordered" evidence="13">
    <location>
        <begin position="305"/>
        <end position="331"/>
    </location>
</feature>
<evidence type="ECO:0000313" key="17">
    <source>
        <dbReference type="Proteomes" id="UP000183832"/>
    </source>
</evidence>
<feature type="region of interest" description="Disordered" evidence="13">
    <location>
        <begin position="392"/>
        <end position="418"/>
    </location>
</feature>
<feature type="domain" description="AGC-kinase C-terminal" evidence="15">
    <location>
        <begin position="368"/>
        <end position="440"/>
    </location>
</feature>
<dbReference type="InterPro" id="IPR008271">
    <property type="entry name" value="Ser/Thr_kinase_AS"/>
</dbReference>
<dbReference type="FunFam" id="1.10.510.10:FF:000109">
    <property type="entry name" value="Ribosomal protein S6 kinase"/>
    <property type="match status" value="1"/>
</dbReference>
<evidence type="ECO:0000313" key="16">
    <source>
        <dbReference type="EMBL" id="CRL03025.1"/>
    </source>
</evidence>
<evidence type="ECO:0000256" key="9">
    <source>
        <dbReference type="ARBA" id="ARBA00022840"/>
    </source>
</evidence>
<keyword evidence="8" id="KW-0418">Kinase</keyword>
<comment type="cofactor">
    <cofactor evidence="1">
        <name>Mg(2+)</name>
        <dbReference type="ChEBI" id="CHEBI:18420"/>
    </cofactor>
</comment>
<dbReference type="InterPro" id="IPR000719">
    <property type="entry name" value="Prot_kinase_dom"/>
</dbReference>
<evidence type="ECO:0000256" key="10">
    <source>
        <dbReference type="ARBA" id="ARBA00047899"/>
    </source>
</evidence>
<evidence type="ECO:0000256" key="11">
    <source>
        <dbReference type="ARBA" id="ARBA00048679"/>
    </source>
</evidence>
<evidence type="ECO:0000259" key="14">
    <source>
        <dbReference type="PROSITE" id="PS50011"/>
    </source>
</evidence>
<dbReference type="Pfam" id="PF00069">
    <property type="entry name" value="Pkinase"/>
    <property type="match status" value="2"/>
</dbReference>
<dbReference type="InterPro" id="IPR017892">
    <property type="entry name" value="Pkinase_C"/>
</dbReference>
<sequence>MHRSGKKHSSGFHDEYSNIMKDNEIETINLDSDDDNNNENSSPDRHQLARDDSDDRESNDTDVEFVSATQPIYEEPTFEELSKIRSDVKLLPEDKVSADDFKILKLLGTGAYGRVYLVKKRNGVDKDAFYAMKVLEKVKVTAKKKTTEHTRTEREVLEKVVDCPFLAKMYYAFQTDTKLYLVLEFYQGGELFTHLYKSEHFTESVVLFYIAEIIIALEQLHKRNIIYRDIKLENILLDAKGHIIITDFGLSKELLNGARAYSFCGTIEYMAPEIVSQRPIGHDLRVDWWSVGVLMIELLSGQSPFTREGEDSSQNTISERIQNQPPKIPATIGKDARDLITKLLDKNPDTRCGSKNDAMDLKNHDFFRKLDWKKLEEKGLYYPAPIKPELSSKDDVSQFSEDFTKQDPKEMEAPPLTEPNAKNFFRGYSYVAPIFRKSKPVEVILDKPEPVIRPLRKNVFEVQRKNKSSPFFKMYRIDNNAKEIGDGTYSICMPCTSIETGKCYAVKIMSLFHDASPEIEALEVCQGHENIVELVDQMKDRITKQSHDMWSLGVILYTMLCGNTPFMPSNVNKQKDESHYRARLMEKIKSGNFNKNEQWESLSNEAKDLISGLLKVSESERFTLNEVMEHKWLISLHESSYRNGYQTMTSEVSTLNDAENDSIIDVPTKDKKARDEVRSNDSSGIVMSDRNEGSSLSSHMEENDHQHVELAPITEEDSVEDIKEPEAIEIPEVQQEKCEVASRKRGRPKKKINLHVKKEKVVKVLKRRRQEESEGGDEANGIDEVPEEIFKGFDNDETIIDIGIYELFFSKRNLRTRKKIINYNEKKMLPEVEQSQTKKFRSNVEPSSTTMTTINDAKRKQRNCSKMPTSQDSFFVFGGEMSVEDEQNEPQVNSNKEASKKEKIKREKVTIKQTLKSYFKEEKSAKASPVVVVEYQQNIPQIDIQQPKQIKRRGIKRKLPTVEQFKPEKIEQKIVQFISPAPSTSAAQDFVITSKVNKNRPSSIQIRKCYLPPQQPDDDLVPLKEMRM</sequence>
<comment type="catalytic activity">
    <reaction evidence="10">
        <text>L-threonyl-[protein] + ATP = O-phospho-L-threonyl-[protein] + ADP + H(+)</text>
        <dbReference type="Rhea" id="RHEA:46608"/>
        <dbReference type="Rhea" id="RHEA-COMP:11060"/>
        <dbReference type="Rhea" id="RHEA-COMP:11605"/>
        <dbReference type="ChEBI" id="CHEBI:15378"/>
        <dbReference type="ChEBI" id="CHEBI:30013"/>
        <dbReference type="ChEBI" id="CHEBI:30616"/>
        <dbReference type="ChEBI" id="CHEBI:61977"/>
        <dbReference type="ChEBI" id="CHEBI:456216"/>
        <dbReference type="EC" id="2.7.11.1"/>
    </reaction>
</comment>
<dbReference type="PROSITE" id="PS50011">
    <property type="entry name" value="PROTEIN_KINASE_DOM"/>
    <property type="match status" value="1"/>
</dbReference>
<dbReference type="OrthoDB" id="63267at2759"/>
<dbReference type="InterPro" id="IPR017441">
    <property type="entry name" value="Protein_kinase_ATP_BS"/>
</dbReference>
<evidence type="ECO:0000256" key="5">
    <source>
        <dbReference type="ARBA" id="ARBA00022679"/>
    </source>
</evidence>
<dbReference type="PROSITE" id="PS00108">
    <property type="entry name" value="PROTEIN_KINASE_ST"/>
    <property type="match status" value="1"/>
</dbReference>
<reference evidence="16 17" key="1">
    <citation type="submission" date="2015-04" db="EMBL/GenBank/DDBJ databases">
        <authorList>
            <person name="Syromyatnikov M.Y."/>
            <person name="Popov V.N."/>
        </authorList>
    </citation>
    <scope>NUCLEOTIDE SEQUENCE [LARGE SCALE GENOMIC DNA]</scope>
</reference>
<name>A0A1J1IWU4_9DIPT</name>
<dbReference type="InterPro" id="IPR000961">
    <property type="entry name" value="AGC-kinase_C"/>
</dbReference>
<gene>
    <name evidence="16" type="ORF">CLUMA_CG016465</name>
</gene>
<dbReference type="SMART" id="SM00220">
    <property type="entry name" value="S_TKc"/>
    <property type="match status" value="1"/>
</dbReference>
<dbReference type="Pfam" id="PF00433">
    <property type="entry name" value="Pkinase_C"/>
    <property type="match status" value="1"/>
</dbReference>
<dbReference type="EC" id="2.7.11.1" evidence="2"/>
<organism evidence="16 17">
    <name type="scientific">Clunio marinus</name>
    <dbReference type="NCBI Taxonomy" id="568069"/>
    <lineage>
        <taxon>Eukaryota</taxon>
        <taxon>Metazoa</taxon>
        <taxon>Ecdysozoa</taxon>
        <taxon>Arthropoda</taxon>
        <taxon>Hexapoda</taxon>
        <taxon>Insecta</taxon>
        <taxon>Pterygota</taxon>
        <taxon>Neoptera</taxon>
        <taxon>Endopterygota</taxon>
        <taxon>Diptera</taxon>
        <taxon>Nematocera</taxon>
        <taxon>Chironomoidea</taxon>
        <taxon>Chironomidae</taxon>
        <taxon>Clunio</taxon>
    </lineage>
</organism>
<feature type="domain" description="Protein kinase" evidence="14">
    <location>
        <begin position="101"/>
        <end position="367"/>
    </location>
</feature>
<keyword evidence="6" id="KW-0677">Repeat</keyword>
<dbReference type="GO" id="GO:0004674">
    <property type="term" value="F:protein serine/threonine kinase activity"/>
    <property type="evidence" value="ECO:0007669"/>
    <property type="project" value="UniProtKB-KW"/>
</dbReference>
<keyword evidence="4" id="KW-0597">Phosphoprotein</keyword>
<proteinExistence type="predicted"/>
<evidence type="ECO:0000256" key="2">
    <source>
        <dbReference type="ARBA" id="ARBA00012513"/>
    </source>
</evidence>
<keyword evidence="5" id="KW-0808">Transferase</keyword>
<evidence type="ECO:0000256" key="12">
    <source>
        <dbReference type="PROSITE-ProRule" id="PRU10141"/>
    </source>
</evidence>
<feature type="region of interest" description="Disordered" evidence="13">
    <location>
        <begin position="23"/>
        <end position="62"/>
    </location>
</feature>
<dbReference type="GO" id="GO:0106310">
    <property type="term" value="F:protein serine kinase activity"/>
    <property type="evidence" value="ECO:0007669"/>
    <property type="project" value="RHEA"/>
</dbReference>
<feature type="binding site" evidence="12">
    <location>
        <position position="507"/>
    </location>
    <ligand>
        <name>ATP</name>
        <dbReference type="ChEBI" id="CHEBI:30616"/>
    </ligand>
</feature>
<protein>
    <recommendedName>
        <fullName evidence="2">non-specific serine/threonine protein kinase</fullName>
        <ecNumber evidence="2">2.7.11.1</ecNumber>
    </recommendedName>
</protein>
<dbReference type="Gene3D" id="3.30.200.20">
    <property type="entry name" value="Phosphorylase Kinase, domain 1"/>
    <property type="match status" value="2"/>
</dbReference>
<dbReference type="PROSITE" id="PS00107">
    <property type="entry name" value="PROTEIN_KINASE_ATP"/>
    <property type="match status" value="2"/>
</dbReference>
<dbReference type="Gene3D" id="1.10.510.10">
    <property type="entry name" value="Transferase(Phosphotransferase) domain 1"/>
    <property type="match status" value="2"/>
</dbReference>
<evidence type="ECO:0000259" key="15">
    <source>
        <dbReference type="PROSITE" id="PS51285"/>
    </source>
</evidence>
<feature type="binding site" evidence="12">
    <location>
        <position position="133"/>
    </location>
    <ligand>
        <name>ATP</name>
        <dbReference type="ChEBI" id="CHEBI:30616"/>
    </ligand>
</feature>
<feature type="compositionally biased region" description="Basic and acidic residues" evidence="13">
    <location>
        <begin position="392"/>
        <end position="412"/>
    </location>
</feature>
<keyword evidence="7 12" id="KW-0547">Nucleotide-binding</keyword>
<keyword evidence="3" id="KW-0723">Serine/threonine-protein kinase</keyword>